<feature type="domain" description="Chromatin assembly factor 1 subunit A dimerization" evidence="6">
    <location>
        <begin position="428"/>
        <end position="500"/>
    </location>
</feature>
<evidence type="ECO:0000259" key="6">
    <source>
        <dbReference type="Pfam" id="PF12253"/>
    </source>
</evidence>
<evidence type="ECO:0000313" key="7">
    <source>
        <dbReference type="EMBL" id="OQV20119.1"/>
    </source>
</evidence>
<dbReference type="Pfam" id="PF12253">
    <property type="entry name" value="CAF1A_dimeriz"/>
    <property type="match status" value="1"/>
</dbReference>
<evidence type="ECO:0000256" key="3">
    <source>
        <dbReference type="ARBA" id="ARBA00023204"/>
    </source>
</evidence>
<feature type="compositionally biased region" description="Basic and acidic residues" evidence="5">
    <location>
        <begin position="173"/>
        <end position="294"/>
    </location>
</feature>
<feature type="region of interest" description="Disordered" evidence="5">
    <location>
        <begin position="1"/>
        <end position="294"/>
    </location>
</feature>
<dbReference type="AlphaFoldDB" id="A0A1W0WY58"/>
<accession>A0A1W0WY58</accession>
<feature type="compositionally biased region" description="Basic and acidic residues" evidence="5">
    <location>
        <begin position="861"/>
        <end position="870"/>
    </location>
</feature>
<evidence type="ECO:0000256" key="2">
    <source>
        <dbReference type="ARBA" id="ARBA00022763"/>
    </source>
</evidence>
<comment type="subcellular location">
    <subcellularLocation>
        <location evidence="1">Nucleus</location>
    </subcellularLocation>
</comment>
<reference evidence="8" key="1">
    <citation type="submission" date="2017-01" db="EMBL/GenBank/DDBJ databases">
        <title>Comparative genomics of anhydrobiosis in the tardigrade Hypsibius dujardini.</title>
        <authorList>
            <person name="Yoshida Y."/>
            <person name="Koutsovoulos G."/>
            <person name="Laetsch D."/>
            <person name="Stevens L."/>
            <person name="Kumar S."/>
            <person name="Horikawa D."/>
            <person name="Ishino K."/>
            <person name="Komine S."/>
            <person name="Tomita M."/>
            <person name="Blaxter M."/>
            <person name="Arakawa K."/>
        </authorList>
    </citation>
    <scope>NUCLEOTIDE SEQUENCE [LARGE SCALE GENOMIC DNA]</scope>
    <source>
        <strain evidence="8">Z151</strain>
    </source>
</reference>
<keyword evidence="3" id="KW-0234">DNA repair</keyword>
<protein>
    <recommendedName>
        <fullName evidence="6">Chromatin assembly factor 1 subunit A dimerization domain-containing protein</fullName>
    </recommendedName>
</protein>
<evidence type="ECO:0000313" key="8">
    <source>
        <dbReference type="Proteomes" id="UP000192578"/>
    </source>
</evidence>
<feature type="region of interest" description="Disordered" evidence="5">
    <location>
        <begin position="801"/>
        <end position="905"/>
    </location>
</feature>
<feature type="region of interest" description="Disordered" evidence="5">
    <location>
        <begin position="728"/>
        <end position="772"/>
    </location>
</feature>
<sequence>MAAIRTEKADSVGLDDSLEIVEVKPGDGGGRKNIPLSPRAFSTGNENRNGNIGGGGGDASRGGKSTDGRKSGQPTVLVQSEEIILCHDSDSEGKTEGMSSRSTTPEILPSPSLNASRISTGSGLNSTRDSEISSSTNKSANGSLTGTKPKKVIHVTPTGMSTPRQASRGRLTPAEKLERARVNAERKEKLQAEKEAREAKKRQESAEKERQRKKREDEKAAKDADAKKKADEKEEARKKREKEKEEEAKKKAEEKQKKEEERLRKEAEKKKQDDEKAEQRRQKEREAEKKLADKIAVEEKKKRDQAKQAELMKSIFKPVEKPVVPEIEESGLGIFLTYQIQKGVHLAPKLRVPVPSPEKLRQILGDDSSRSHNPYPNPFYAKPENLYVGELKSRTRKPKTSPPTMQRAASGAVQVMGLIHQAETLKPKLIHFSENVRPPLYGTMRRKSRIIRGRNPFAKDVDLLEYDVDSDDEWEEEQAAGDADECAEDEAKSEDDGDAEMDGWLEDDAAEMGCNDSHNDGLTDDDDEIHPVRSSVAAWMKMKKLQRLQMRVVGPYWSDQEEECPKILRKLRMVEVVQDIGDVLRTATCHEDVGFLVNKIPENVFPCLIRLLHGSAAGQGDIALKFLELVGTKDLTDFTIKFPTFDPSLVAILTALPRQKDVTHKTVKTVINNIAVRCKPTAPSVGGEQLQKTFCWMVREDVRKFYQVLPGHCLPNPSAVRVAIPEKRKASEMDSATPLRTPPVKATKVETPKTNPCTPPPTTTTDSPEVETPKRVKTIDSYYAVSTAACPKRVALTMSEPLQLEGPNTTSPTLKRVELSKSKPLKLESSQTVCPAPKRAELMKSEPLKLASPSTASASPKRLELTKSEPLKFSPLSSASPKRVEPSKSEPLTRTPITARPALKRVELVRKLDPLQSEPILVDLTDS</sequence>
<feature type="compositionally biased region" description="Gly residues" evidence="5">
    <location>
        <begin position="51"/>
        <end position="60"/>
    </location>
</feature>
<feature type="compositionally biased region" description="Basic and acidic residues" evidence="5">
    <location>
        <begin position="1"/>
        <end position="10"/>
    </location>
</feature>
<dbReference type="GO" id="GO:0033186">
    <property type="term" value="C:CAF-1 complex"/>
    <property type="evidence" value="ECO:0007669"/>
    <property type="project" value="TreeGrafter"/>
</dbReference>
<keyword evidence="2" id="KW-0227">DNA damage</keyword>
<evidence type="ECO:0000256" key="1">
    <source>
        <dbReference type="ARBA" id="ARBA00004123"/>
    </source>
</evidence>
<dbReference type="InterPro" id="IPR022043">
    <property type="entry name" value="CAF1A_DD"/>
</dbReference>
<evidence type="ECO:0000256" key="4">
    <source>
        <dbReference type="ARBA" id="ARBA00023242"/>
    </source>
</evidence>
<keyword evidence="4" id="KW-0539">Nucleus</keyword>
<dbReference type="PANTHER" id="PTHR15272">
    <property type="entry name" value="CHROMATIN ASSEMBLY FACTOR 1 SUBUNIT A CAF-1 SUBUNIT A"/>
    <property type="match status" value="1"/>
</dbReference>
<proteinExistence type="predicted"/>
<organism evidence="7 8">
    <name type="scientific">Hypsibius exemplaris</name>
    <name type="common">Freshwater tardigrade</name>
    <dbReference type="NCBI Taxonomy" id="2072580"/>
    <lineage>
        <taxon>Eukaryota</taxon>
        <taxon>Metazoa</taxon>
        <taxon>Ecdysozoa</taxon>
        <taxon>Tardigrada</taxon>
        <taxon>Eutardigrada</taxon>
        <taxon>Parachela</taxon>
        <taxon>Hypsibioidea</taxon>
        <taxon>Hypsibiidae</taxon>
        <taxon>Hypsibius</taxon>
    </lineage>
</organism>
<name>A0A1W0WY58_HYPEX</name>
<gene>
    <name evidence="7" type="ORF">BV898_05912</name>
</gene>
<keyword evidence="8" id="KW-1185">Reference proteome</keyword>
<feature type="compositionally biased region" description="Basic and acidic residues" evidence="5">
    <location>
        <begin position="838"/>
        <end position="847"/>
    </location>
</feature>
<dbReference type="GO" id="GO:0006281">
    <property type="term" value="P:DNA repair"/>
    <property type="evidence" value="ECO:0007669"/>
    <property type="project" value="UniProtKB-KW"/>
</dbReference>
<dbReference type="OrthoDB" id="79480at2759"/>
<feature type="compositionally biased region" description="Polar residues" evidence="5">
    <location>
        <begin position="97"/>
        <end position="146"/>
    </location>
</feature>
<dbReference type="GO" id="GO:0006334">
    <property type="term" value="P:nucleosome assembly"/>
    <property type="evidence" value="ECO:0007669"/>
    <property type="project" value="TreeGrafter"/>
</dbReference>
<dbReference type="EMBL" id="MTYJ01000033">
    <property type="protein sequence ID" value="OQV20119.1"/>
    <property type="molecule type" value="Genomic_DNA"/>
</dbReference>
<dbReference type="PANTHER" id="PTHR15272:SF0">
    <property type="entry name" value="CHROMATIN ASSEMBLY FACTOR 1 SUBUNIT A"/>
    <property type="match status" value="1"/>
</dbReference>
<evidence type="ECO:0000256" key="5">
    <source>
        <dbReference type="SAM" id="MobiDB-lite"/>
    </source>
</evidence>
<dbReference type="Proteomes" id="UP000192578">
    <property type="component" value="Unassembled WGS sequence"/>
</dbReference>
<feature type="compositionally biased region" description="Basic and acidic residues" evidence="5">
    <location>
        <begin position="84"/>
        <end position="95"/>
    </location>
</feature>
<dbReference type="GO" id="GO:0005634">
    <property type="term" value="C:nucleus"/>
    <property type="evidence" value="ECO:0007669"/>
    <property type="project" value="UniProtKB-SubCell"/>
</dbReference>
<feature type="region of interest" description="Disordered" evidence="5">
    <location>
        <begin position="472"/>
        <end position="501"/>
    </location>
</feature>
<comment type="caution">
    <text evidence="7">The sequence shown here is derived from an EMBL/GenBank/DDBJ whole genome shotgun (WGS) entry which is preliminary data.</text>
</comment>